<comment type="caution">
    <text evidence="2">The sequence shown here is derived from an EMBL/GenBank/DDBJ whole genome shotgun (WGS) entry which is preliminary data.</text>
</comment>
<gene>
    <name evidence="2" type="ORF">PIB30_018707</name>
</gene>
<evidence type="ECO:0000313" key="3">
    <source>
        <dbReference type="Proteomes" id="UP001341840"/>
    </source>
</evidence>
<sequence length="197" mass="23165">MREKEHMPPVEPQQLHQHQHPTKRKKEPQQRRARFSSGKRSPYNKNHNHQKNSGISQSNVENQLVDTGIGGIDRDGDEDVNLEGKCGKELREILKLKSKQVRVVERGTKLEEENEGKEVEIEIEQVFMGVVDFYNSASLVKSNSIDQKQVRLARRSNFYFEGKKNQRRRNFLWPWLPLFLRQNRFFRSLVIPSSESI</sequence>
<organism evidence="2 3">
    <name type="scientific">Stylosanthes scabra</name>
    <dbReference type="NCBI Taxonomy" id="79078"/>
    <lineage>
        <taxon>Eukaryota</taxon>
        <taxon>Viridiplantae</taxon>
        <taxon>Streptophyta</taxon>
        <taxon>Embryophyta</taxon>
        <taxon>Tracheophyta</taxon>
        <taxon>Spermatophyta</taxon>
        <taxon>Magnoliopsida</taxon>
        <taxon>eudicotyledons</taxon>
        <taxon>Gunneridae</taxon>
        <taxon>Pentapetalae</taxon>
        <taxon>rosids</taxon>
        <taxon>fabids</taxon>
        <taxon>Fabales</taxon>
        <taxon>Fabaceae</taxon>
        <taxon>Papilionoideae</taxon>
        <taxon>50 kb inversion clade</taxon>
        <taxon>dalbergioids sensu lato</taxon>
        <taxon>Dalbergieae</taxon>
        <taxon>Pterocarpus clade</taxon>
        <taxon>Stylosanthes</taxon>
    </lineage>
</organism>
<name>A0ABU6X754_9FABA</name>
<feature type="region of interest" description="Disordered" evidence="1">
    <location>
        <begin position="1"/>
        <end position="59"/>
    </location>
</feature>
<protein>
    <submittedName>
        <fullName evidence="2">Uncharacterized protein</fullName>
    </submittedName>
</protein>
<feature type="compositionally biased region" description="Basic residues" evidence="1">
    <location>
        <begin position="17"/>
        <end position="34"/>
    </location>
</feature>
<evidence type="ECO:0000313" key="2">
    <source>
        <dbReference type="EMBL" id="MED6193364.1"/>
    </source>
</evidence>
<keyword evidence="3" id="KW-1185">Reference proteome</keyword>
<proteinExistence type="predicted"/>
<reference evidence="2 3" key="1">
    <citation type="journal article" date="2023" name="Plants (Basel)">
        <title>Bridging the Gap: Combining Genomics and Transcriptomics Approaches to Understand Stylosanthes scabra, an Orphan Legume from the Brazilian Caatinga.</title>
        <authorList>
            <person name="Ferreira-Neto J.R.C."/>
            <person name="da Silva M.D."/>
            <person name="Binneck E."/>
            <person name="de Melo N.F."/>
            <person name="da Silva R.H."/>
            <person name="de Melo A.L.T.M."/>
            <person name="Pandolfi V."/>
            <person name="Bustamante F.O."/>
            <person name="Brasileiro-Vidal A.C."/>
            <person name="Benko-Iseppon A.M."/>
        </authorList>
    </citation>
    <scope>NUCLEOTIDE SEQUENCE [LARGE SCALE GENOMIC DNA]</scope>
    <source>
        <tissue evidence="2">Leaves</tissue>
    </source>
</reference>
<dbReference type="Proteomes" id="UP001341840">
    <property type="component" value="Unassembled WGS sequence"/>
</dbReference>
<evidence type="ECO:0000256" key="1">
    <source>
        <dbReference type="SAM" id="MobiDB-lite"/>
    </source>
</evidence>
<dbReference type="EMBL" id="JASCZI010211505">
    <property type="protein sequence ID" value="MED6193364.1"/>
    <property type="molecule type" value="Genomic_DNA"/>
</dbReference>
<accession>A0ABU6X754</accession>